<organism evidence="1 2">
    <name type="scientific">Actinacidiphila epipremni</name>
    <dbReference type="NCBI Taxonomy" id="2053013"/>
    <lineage>
        <taxon>Bacteria</taxon>
        <taxon>Bacillati</taxon>
        <taxon>Actinomycetota</taxon>
        <taxon>Actinomycetes</taxon>
        <taxon>Kitasatosporales</taxon>
        <taxon>Streptomycetaceae</taxon>
        <taxon>Actinacidiphila</taxon>
    </lineage>
</organism>
<protein>
    <submittedName>
        <fullName evidence="1">Type I-E CRISPR-associated protein Cas7/Cse4/CasC</fullName>
    </submittedName>
</protein>
<dbReference type="Proteomes" id="UP000734511">
    <property type="component" value="Unassembled WGS sequence"/>
</dbReference>
<comment type="caution">
    <text evidence="1">The sequence shown here is derived from an EMBL/GenBank/DDBJ whole genome shotgun (WGS) entry which is preliminary data.</text>
</comment>
<dbReference type="Pfam" id="PF09344">
    <property type="entry name" value="Cas_CT1975"/>
    <property type="match status" value="1"/>
</dbReference>
<dbReference type="InterPro" id="IPR010148">
    <property type="entry name" value="CRISPR-assoc_prot_CT1975"/>
</dbReference>
<dbReference type="NCBIfam" id="TIGR01869">
    <property type="entry name" value="casC_Cse4"/>
    <property type="match status" value="1"/>
</dbReference>
<dbReference type="RefSeq" id="WP_167985353.1">
    <property type="nucleotide sequence ID" value="NZ_JAATEJ010000022.1"/>
</dbReference>
<gene>
    <name evidence="1" type="primary">cas7e</name>
    <name evidence="1" type="ORF">HCN08_24250</name>
</gene>
<reference evidence="1 2" key="1">
    <citation type="submission" date="2020-03" db="EMBL/GenBank/DDBJ databases">
        <title>WGS of actinomycetes isolated from Thailand.</title>
        <authorList>
            <person name="Thawai C."/>
        </authorList>
    </citation>
    <scope>NUCLEOTIDE SEQUENCE [LARGE SCALE GENOMIC DNA]</scope>
    <source>
        <strain evidence="1 2">PRB2-1</strain>
    </source>
</reference>
<proteinExistence type="predicted"/>
<evidence type="ECO:0000313" key="1">
    <source>
        <dbReference type="EMBL" id="NJP46496.1"/>
    </source>
</evidence>
<sequence length="397" mass="42858">MSTEHARFVDIHILQSVPFSNLNRDDTNSVKTVQYGNALRTRVSSQSWKRAVRERFEELTGQYTLRTRRIGERVTRELVVKEWPEALARRAGAHVAAGSSIKFELGKDRDNQVIVNKVLTNAMIYLPEPAVADLVALVEEHREELEKAKDVKKAGDKSVLPKKRVEEILRTRNGVVDLFGRMLAEVDDAGVDGAVQVAHALTTHRSDVELDYFSAVDDITDSWNDATGSGHMGNAEFSAGTFYRYATIDLRDLAANLGPDVQAARDLAGAFLSSFITSLPQAKKNATAPHTIPDLVHVAVRSDRPLSFAAAFEKPVAATPEGGYVQPSVRQLAAYASAANGLLGKDRVLAASWAGLPAGEIPAADLSGLGARKTSFDALVREAVDSALDGSSAEAAA</sequence>
<evidence type="ECO:0000313" key="2">
    <source>
        <dbReference type="Proteomes" id="UP000734511"/>
    </source>
</evidence>
<keyword evidence="2" id="KW-1185">Reference proteome</keyword>
<dbReference type="EMBL" id="JAATEJ010000022">
    <property type="protein sequence ID" value="NJP46496.1"/>
    <property type="molecule type" value="Genomic_DNA"/>
</dbReference>
<accession>A0ABX0ZV99</accession>
<name>A0ABX0ZV99_9ACTN</name>